<feature type="compositionally biased region" description="Basic and acidic residues" evidence="2">
    <location>
        <begin position="100"/>
        <end position="111"/>
    </location>
</feature>
<feature type="domain" description="AATF leucine zipper-containing" evidence="4">
    <location>
        <begin position="178"/>
        <end position="352"/>
    </location>
</feature>
<comment type="similarity">
    <text evidence="1">Belongs to the AATF family.</text>
</comment>
<feature type="region of interest" description="Disordered" evidence="2">
    <location>
        <begin position="262"/>
        <end position="328"/>
    </location>
</feature>
<dbReference type="GeneID" id="106741622"/>
<feature type="compositionally biased region" description="Acidic residues" evidence="2">
    <location>
        <begin position="112"/>
        <end position="127"/>
    </location>
</feature>
<dbReference type="GO" id="GO:0006357">
    <property type="term" value="P:regulation of transcription by RNA polymerase II"/>
    <property type="evidence" value="ECO:0007669"/>
    <property type="project" value="TreeGrafter"/>
</dbReference>
<accession>A0A6P3WT49</accession>
<dbReference type="KEGG" id="dqu:106741622"/>
<gene>
    <name evidence="6" type="primary">LOC106741622</name>
</gene>
<dbReference type="InterPro" id="IPR025160">
    <property type="entry name" value="AATF"/>
</dbReference>
<reference evidence="6" key="1">
    <citation type="submission" date="2025-08" db="UniProtKB">
        <authorList>
            <consortium name="RefSeq"/>
        </authorList>
    </citation>
    <scope>IDENTIFICATION</scope>
</reference>
<dbReference type="PANTHER" id="PTHR15565:SF0">
    <property type="entry name" value="PROTEIN AATF"/>
    <property type="match status" value="1"/>
</dbReference>
<dbReference type="InterPro" id="IPR039223">
    <property type="entry name" value="AATF/Bfr2"/>
</dbReference>
<evidence type="ECO:0000259" key="3">
    <source>
        <dbReference type="Pfam" id="PF08164"/>
    </source>
</evidence>
<dbReference type="OrthoDB" id="5783963at2759"/>
<evidence type="ECO:0000256" key="1">
    <source>
        <dbReference type="ARBA" id="ARBA00008966"/>
    </source>
</evidence>
<feature type="compositionally biased region" description="Basic and acidic residues" evidence="2">
    <location>
        <begin position="48"/>
        <end position="70"/>
    </location>
</feature>
<feature type="region of interest" description="Disordered" evidence="2">
    <location>
        <begin position="1"/>
        <end position="163"/>
    </location>
</feature>
<dbReference type="RefSeq" id="XP_014469308.1">
    <property type="nucleotide sequence ID" value="XM_014613822.1"/>
</dbReference>
<dbReference type="AlphaFoldDB" id="A0A6P3WT49"/>
<name>A0A6P3WT49_DINQU</name>
<protein>
    <submittedName>
        <fullName evidence="6">Protein AATF</fullName>
    </submittedName>
</protein>
<evidence type="ECO:0000313" key="6">
    <source>
        <dbReference type="RefSeq" id="XP_014469308.1"/>
    </source>
</evidence>
<feature type="compositionally biased region" description="Acidic residues" evidence="2">
    <location>
        <begin position="82"/>
        <end position="99"/>
    </location>
</feature>
<dbReference type="Proteomes" id="UP000515204">
    <property type="component" value="Unplaced"/>
</dbReference>
<dbReference type="CTD" id="26574"/>
<organism evidence="5 6">
    <name type="scientific">Dinoponera quadriceps</name>
    <name type="common">South American ant</name>
    <dbReference type="NCBI Taxonomy" id="609295"/>
    <lineage>
        <taxon>Eukaryota</taxon>
        <taxon>Metazoa</taxon>
        <taxon>Ecdysozoa</taxon>
        <taxon>Arthropoda</taxon>
        <taxon>Hexapoda</taxon>
        <taxon>Insecta</taxon>
        <taxon>Pterygota</taxon>
        <taxon>Neoptera</taxon>
        <taxon>Endopterygota</taxon>
        <taxon>Hymenoptera</taxon>
        <taxon>Apocrita</taxon>
        <taxon>Aculeata</taxon>
        <taxon>Formicoidea</taxon>
        <taxon>Formicidae</taxon>
        <taxon>Ponerinae</taxon>
        <taxon>Ponerini</taxon>
        <taxon>Dinoponera</taxon>
    </lineage>
</organism>
<dbReference type="GO" id="GO:0005730">
    <property type="term" value="C:nucleolus"/>
    <property type="evidence" value="ECO:0007669"/>
    <property type="project" value="TreeGrafter"/>
</dbReference>
<dbReference type="Pfam" id="PF13339">
    <property type="entry name" value="AATF-Che1"/>
    <property type="match status" value="1"/>
</dbReference>
<dbReference type="InterPro" id="IPR012617">
    <property type="entry name" value="AATF_C"/>
</dbReference>
<evidence type="ECO:0000313" key="5">
    <source>
        <dbReference type="Proteomes" id="UP000515204"/>
    </source>
</evidence>
<sequence>MKMQKKSLADKINALITSKPVHFDSDEEPEETKAKVVEYHDDDDISDNEFRQSKIRRQNIDTLDKVDKRYAGKKISRKDMYSEDDEDDEEEDEEDEEDISKDMESKGSEEAMEKEEMDGTLEESSDESQDKGTDSQEGSEGAESEESEEDYDVDLNNPLYKKRDSTIKTMSETNARVEMEKGNCVRNQLRLWENLLEVRIKLQKCVVVSNQMPQYDTHKELRSDASFAKEIDETKNKLTLLLDNMLRLKELLLKQYPETNNLHTNSKKRKAGEDEDDKDGRVDDPMDEEISSDTEDEADNGEGSSANEETKPVEGPTPRKRLKNKNYEHVLREDNSSYTEYRDSVIKKWNEKTRITTMSKSAGQTTLKQVGFAMSDIGKLRSRTRLKRSEYGIVGKSLPLDDNDGRRRTQEYDPEIYDDDDFYHQLLRDLIAYKSADVTDPIQLSKQWIQLQNMRNKMKRRIDTHATKGRRVRYNVHDKLVNFMTPIAVYDTWTDSAKNELYNSLFGKIKSSAEEQANE</sequence>
<evidence type="ECO:0000259" key="4">
    <source>
        <dbReference type="Pfam" id="PF13339"/>
    </source>
</evidence>
<dbReference type="Pfam" id="PF08164">
    <property type="entry name" value="TRAUB"/>
    <property type="match status" value="1"/>
</dbReference>
<keyword evidence="5" id="KW-1185">Reference proteome</keyword>
<feature type="compositionally biased region" description="Acidic residues" evidence="2">
    <location>
        <begin position="285"/>
        <end position="300"/>
    </location>
</feature>
<feature type="domain" description="Apoptosis-antagonizing transcription factor C-terminal" evidence="3">
    <location>
        <begin position="423"/>
        <end position="506"/>
    </location>
</feature>
<dbReference type="PANTHER" id="PTHR15565">
    <property type="entry name" value="AATF PROTEIN APOPTOSIS ANTAGONIZING TRANSCRIPTION FACTOR"/>
    <property type="match status" value="1"/>
</dbReference>
<evidence type="ECO:0000256" key="2">
    <source>
        <dbReference type="SAM" id="MobiDB-lite"/>
    </source>
</evidence>
<proteinExistence type="inferred from homology"/>
<feature type="compositionally biased region" description="Acidic residues" evidence="2">
    <location>
        <begin position="140"/>
        <end position="153"/>
    </location>
</feature>